<dbReference type="Proteomes" id="UP000682733">
    <property type="component" value="Unassembled WGS sequence"/>
</dbReference>
<dbReference type="AlphaFoldDB" id="A0A815D978"/>
<dbReference type="EMBL" id="CAJOBA010049620">
    <property type="protein sequence ID" value="CAF4225833.1"/>
    <property type="molecule type" value="Genomic_DNA"/>
</dbReference>
<evidence type="ECO:0000313" key="2">
    <source>
        <dbReference type="EMBL" id="CAF1426868.1"/>
    </source>
</evidence>
<dbReference type="Proteomes" id="UP000681722">
    <property type="component" value="Unassembled WGS sequence"/>
</dbReference>
<evidence type="ECO:0000313" key="5">
    <source>
        <dbReference type="Proteomes" id="UP000663829"/>
    </source>
</evidence>
<dbReference type="EMBL" id="CAJNOQ010012180">
    <property type="protein sequence ID" value="CAF1293919.1"/>
    <property type="molecule type" value="Genomic_DNA"/>
</dbReference>
<dbReference type="Proteomes" id="UP000663829">
    <property type="component" value="Unassembled WGS sequence"/>
</dbReference>
<protein>
    <submittedName>
        <fullName evidence="1">Uncharacterized protein</fullName>
    </submittedName>
</protein>
<gene>
    <name evidence="1" type="ORF">GPM918_LOCUS28178</name>
    <name evidence="2" type="ORF">OVA965_LOCUS33888</name>
    <name evidence="3" type="ORF">SRO942_LOCUS28651</name>
    <name evidence="4" type="ORF">TMI583_LOCUS34792</name>
</gene>
<reference evidence="1" key="1">
    <citation type="submission" date="2021-02" db="EMBL/GenBank/DDBJ databases">
        <authorList>
            <person name="Nowell W R."/>
        </authorList>
    </citation>
    <scope>NUCLEOTIDE SEQUENCE</scope>
</reference>
<evidence type="ECO:0000313" key="3">
    <source>
        <dbReference type="EMBL" id="CAF4105021.1"/>
    </source>
</evidence>
<name>A0A815D978_9BILA</name>
<organism evidence="1 5">
    <name type="scientific">Didymodactylos carnosus</name>
    <dbReference type="NCBI Taxonomy" id="1234261"/>
    <lineage>
        <taxon>Eukaryota</taxon>
        <taxon>Metazoa</taxon>
        <taxon>Spiralia</taxon>
        <taxon>Gnathifera</taxon>
        <taxon>Rotifera</taxon>
        <taxon>Eurotatoria</taxon>
        <taxon>Bdelloidea</taxon>
        <taxon>Philodinida</taxon>
        <taxon>Philodinidae</taxon>
        <taxon>Didymodactylos</taxon>
    </lineage>
</organism>
<comment type="caution">
    <text evidence="1">The sequence shown here is derived from an EMBL/GenBank/DDBJ whole genome shotgun (WGS) entry which is preliminary data.</text>
</comment>
<evidence type="ECO:0000313" key="4">
    <source>
        <dbReference type="EMBL" id="CAF4225833.1"/>
    </source>
</evidence>
<accession>A0A815D978</accession>
<keyword evidence="5" id="KW-1185">Reference proteome</keyword>
<dbReference type="EMBL" id="CAJOBC010034123">
    <property type="protein sequence ID" value="CAF4105021.1"/>
    <property type="molecule type" value="Genomic_DNA"/>
</dbReference>
<sequence>MIRGGFAKASGQFDEFFHVPSQLRTLIIPNIEKIDYFFDKYHLRADEFENLRSLTLWNVNENYMRSAQFADQLSRFKHLEKLTVRKENGQTLQTYTCCSGEKMNLEVIRTVIYYWFKK</sequence>
<proteinExistence type="predicted"/>
<evidence type="ECO:0000313" key="1">
    <source>
        <dbReference type="EMBL" id="CAF1293919.1"/>
    </source>
</evidence>
<dbReference type="EMBL" id="CAJNOK010027844">
    <property type="protein sequence ID" value="CAF1426868.1"/>
    <property type="molecule type" value="Genomic_DNA"/>
</dbReference>
<dbReference type="Proteomes" id="UP000677228">
    <property type="component" value="Unassembled WGS sequence"/>
</dbReference>